<dbReference type="Pfam" id="PF04091">
    <property type="entry name" value="Sec15_C"/>
    <property type="match status" value="1"/>
</dbReference>
<feature type="domain" description="Exocyst complex component EXOC6/Sec15 N-terminal" evidence="7">
    <location>
        <begin position="84"/>
        <end position="254"/>
    </location>
</feature>
<evidence type="ECO:0000256" key="4">
    <source>
        <dbReference type="ARBA" id="ARBA00023054"/>
    </source>
</evidence>
<comment type="similarity">
    <text evidence="1 5">Belongs to the SEC15 family.</text>
</comment>
<evidence type="ECO:0000313" key="8">
    <source>
        <dbReference type="EMBL" id="KAF8005361.1"/>
    </source>
</evidence>
<evidence type="ECO:0000256" key="3">
    <source>
        <dbReference type="ARBA" id="ARBA00022483"/>
    </source>
</evidence>
<evidence type="ECO:0000256" key="1">
    <source>
        <dbReference type="ARBA" id="ARBA00007944"/>
    </source>
</evidence>
<dbReference type="GO" id="GO:0006893">
    <property type="term" value="P:Golgi to plasma membrane transport"/>
    <property type="evidence" value="ECO:0007669"/>
    <property type="project" value="TreeGrafter"/>
</dbReference>
<dbReference type="InterPro" id="IPR007225">
    <property type="entry name" value="EXOC6/Sec15"/>
</dbReference>
<dbReference type="OrthoDB" id="10267033at2759"/>
<evidence type="ECO:0000259" key="7">
    <source>
        <dbReference type="Pfam" id="PF20651"/>
    </source>
</evidence>
<dbReference type="PIRSF" id="PIRSF025007">
    <property type="entry name" value="Sec15"/>
    <property type="match status" value="1"/>
</dbReference>
<name>A0A8H7H022_9ASCO</name>
<keyword evidence="4" id="KW-0175">Coiled coil</keyword>
<accession>A0A8H7H022</accession>
<dbReference type="PANTHER" id="PTHR12702">
    <property type="entry name" value="SEC15"/>
    <property type="match status" value="1"/>
</dbReference>
<dbReference type="GO" id="GO:0016020">
    <property type="term" value="C:membrane"/>
    <property type="evidence" value="ECO:0007669"/>
    <property type="project" value="TreeGrafter"/>
</dbReference>
<dbReference type="AlphaFoldDB" id="A0A8H7H022"/>
<feature type="domain" description="Exocyst complex subunit EXOC6/Sec15 C-terminal" evidence="6">
    <location>
        <begin position="458"/>
        <end position="831"/>
    </location>
</feature>
<dbReference type="InterPro" id="IPR042045">
    <property type="entry name" value="EXOC6/Sec15_C_dom1"/>
</dbReference>
<gene>
    <name evidence="8" type="ORF">HF325_000818</name>
</gene>
<organism evidence="8 9">
    <name type="scientific">Metschnikowia pulcherrima</name>
    <dbReference type="NCBI Taxonomy" id="27326"/>
    <lineage>
        <taxon>Eukaryota</taxon>
        <taxon>Fungi</taxon>
        <taxon>Dikarya</taxon>
        <taxon>Ascomycota</taxon>
        <taxon>Saccharomycotina</taxon>
        <taxon>Pichiomycetes</taxon>
        <taxon>Metschnikowiaceae</taxon>
        <taxon>Metschnikowia</taxon>
    </lineage>
</organism>
<proteinExistence type="inferred from homology"/>
<dbReference type="Gene3D" id="1.20.58.670">
    <property type="entry name" value="Dsl1p vesicle tethering complex, Tip20p subunit, domain D"/>
    <property type="match status" value="1"/>
</dbReference>
<dbReference type="InterPro" id="IPR048359">
    <property type="entry name" value="EXOC6_Sec15_N"/>
</dbReference>
<dbReference type="GO" id="GO:0000145">
    <property type="term" value="C:exocyst"/>
    <property type="evidence" value="ECO:0007669"/>
    <property type="project" value="UniProtKB-UniRule"/>
</dbReference>
<dbReference type="Pfam" id="PF20651">
    <property type="entry name" value="EXOC6_Sec15_N"/>
    <property type="match status" value="1"/>
</dbReference>
<evidence type="ECO:0000256" key="5">
    <source>
        <dbReference type="PIRNR" id="PIRNR025007"/>
    </source>
</evidence>
<dbReference type="Proteomes" id="UP000649328">
    <property type="component" value="Unassembled WGS sequence"/>
</dbReference>
<keyword evidence="2 5" id="KW-0813">Transport</keyword>
<dbReference type="GO" id="GO:0090522">
    <property type="term" value="P:vesicle tethering involved in exocytosis"/>
    <property type="evidence" value="ECO:0007669"/>
    <property type="project" value="UniProtKB-UniRule"/>
</dbReference>
<comment type="caution">
    <text evidence="8">The sequence shown here is derived from an EMBL/GenBank/DDBJ whole genome shotgun (WGS) entry which is preliminary data.</text>
</comment>
<dbReference type="GO" id="GO:0006886">
    <property type="term" value="P:intracellular protein transport"/>
    <property type="evidence" value="ECO:0007669"/>
    <property type="project" value="InterPro"/>
</dbReference>
<dbReference type="InterPro" id="IPR046361">
    <property type="entry name" value="EXOC6/Sec15_C"/>
</dbReference>
<protein>
    <recommendedName>
        <fullName evidence="5">Exocyst complex component SEC15</fullName>
    </recommendedName>
</protein>
<sequence length="878" mass="101201">MKLYRYSPVLSLLSPVAGLSSWLRHKSTAAAKEAGFNALQLENLLIRDADAFQTSLSSEDYLDSLAPIITDALRANALADFITKLNDIVKGKDEELSAKLLNSATDINTCIDSIDQVSLQSNELRGSLTQVNDFLNKSVFELIAKKKALIKTRETSSKINETIEVLNICIQVLEITNKIHDWIKQHKYFSALKLIEELTSIHLPKVKDFSFSVKIYDSIPHLTSMIKEESFDTACKWLSTQIERKIEPIGEAIFANLEELNQNWESIRSDPNSVALLPHRLNSAVELSMRDPALNFNVFDVAELSITLAPIYDCILVYQSLEELPSLCASYHKEWMKKYRRIIYPITLSLSTKEKLAFYQEPTVTFSGIEALEVYLQKIAAFFTVDKQINTKTKFELRSNDTANDLWESFAIKLKPVLIQHLERKKWGLNDLNELADFKDILGSFLQVMENSQYRTTELHEILMIIFKKYFGPILIQHFRIEFNESMQSDHFMPLVVTEKEDYDNVMKICWYRKDASFAPRNFQKVPISFPFSEDYVHYCLGMRTLLQDVLDFTTKHYSTDFSELNQVIVNEIFEKVLSDQSGVGICNDIKEFIDKNHNNKEIVAQTYTNLEYYLFSLYEIGKLIDRRLRTHNGIGIINIDTNSTFKLKAIELFAQVRKYSEDAIFKMVDQKVSELLDMVEYDNWFPIEENKDPNFFILDFSLFLENLFNSIFSNLPSSFKTLGLFRSYDFIAEYFLNLLEGAELFNRTAIINFDVDVKHLEASMENLVGNQASVEEEGGSVALQSTFAELRQSIDLLLLESHEEFIKNPTFRMRRFDRLKYESAIKLIKKLKDDVIPDDNDSIYSSNEGRNGGLARDASILSGTKFAKWGKFRRSEA</sequence>
<evidence type="ECO:0000256" key="2">
    <source>
        <dbReference type="ARBA" id="ARBA00022448"/>
    </source>
</evidence>
<reference evidence="8" key="1">
    <citation type="submission" date="2020-10" db="EMBL/GenBank/DDBJ databases">
        <title>The Whole-Genome Sequence of Metschnikowia persimmonesis, a Novel Endophytic Yeast Species Isolated from Medicinal Plant Diospyros kaki Thumb.</title>
        <authorList>
            <person name="Rahmat E."/>
            <person name="Kang Y."/>
        </authorList>
    </citation>
    <scope>NUCLEOTIDE SEQUENCE</scope>
    <source>
        <strain evidence="8">KIOM G15050</strain>
    </source>
</reference>
<dbReference type="Gene3D" id="1.10.357.30">
    <property type="entry name" value="Exocyst complex subunit Sec15 C-terminal domain, N-terminal subdomain"/>
    <property type="match status" value="1"/>
</dbReference>
<dbReference type="PANTHER" id="PTHR12702:SF0">
    <property type="entry name" value="EXOCYST COMPLEX COMPONENT 6"/>
    <property type="match status" value="1"/>
</dbReference>
<evidence type="ECO:0000313" key="9">
    <source>
        <dbReference type="Proteomes" id="UP000649328"/>
    </source>
</evidence>
<evidence type="ECO:0000259" key="6">
    <source>
        <dbReference type="Pfam" id="PF04091"/>
    </source>
</evidence>
<comment type="function">
    <text evidence="5">Component of the exocyst complex involved in the docking of exocytic vesicles with fusion sites on the plasma membrane.</text>
</comment>
<dbReference type="InterPro" id="IPR042044">
    <property type="entry name" value="EXOC6PINT-1/Sec15/Tip20_C_dom2"/>
</dbReference>
<keyword evidence="3 5" id="KW-0268">Exocytosis</keyword>
<keyword evidence="9" id="KW-1185">Reference proteome</keyword>
<dbReference type="EMBL" id="JACBPP010000001">
    <property type="protein sequence ID" value="KAF8005361.1"/>
    <property type="molecule type" value="Genomic_DNA"/>
</dbReference>